<dbReference type="EMBL" id="JAHRIN010027235">
    <property type="protein sequence ID" value="MEQ2201176.1"/>
    <property type="molecule type" value="Genomic_DNA"/>
</dbReference>
<dbReference type="Pfam" id="PF00520">
    <property type="entry name" value="Ion_trans"/>
    <property type="match status" value="1"/>
</dbReference>
<dbReference type="PANTHER" id="PTHR10117">
    <property type="entry name" value="TRANSIENT RECEPTOR POTENTIAL CHANNEL"/>
    <property type="match status" value="1"/>
</dbReference>
<keyword evidence="5" id="KW-0406">Ion transport</keyword>
<sequence>MKFVAHAVSFTLFLGLLVVNASDRFEGVKNLPNETITDHPRQVFRVKTTQFSWTEMLIMKWVLGMIWSECKEIWSDGPREYIMHLWNVLDFGMLSIFVASFTARLMAFLKASKAQQYVDMHVPDEDLSNASLPDEVAYFTYEGLYAIAVVLSFSRIAYILPANESFGPLQISLGRTVKDIFKFMVIFIMVFVAFMIGMFNLYSYYLGAKYNPAFTT</sequence>
<evidence type="ECO:0000256" key="2">
    <source>
        <dbReference type="ARBA" id="ARBA00022448"/>
    </source>
</evidence>
<evidence type="ECO:0000256" key="6">
    <source>
        <dbReference type="ARBA" id="ARBA00023136"/>
    </source>
</evidence>
<evidence type="ECO:0000256" key="4">
    <source>
        <dbReference type="ARBA" id="ARBA00022989"/>
    </source>
</evidence>
<dbReference type="PANTHER" id="PTHR10117:SF9">
    <property type="entry name" value="SHORT TRANSIENT RECEPTOR POTENTIAL CHANNEL 7"/>
    <property type="match status" value="1"/>
</dbReference>
<reference evidence="11 12" key="1">
    <citation type="submission" date="2021-06" db="EMBL/GenBank/DDBJ databases">
        <authorList>
            <person name="Palmer J.M."/>
        </authorList>
    </citation>
    <scope>NUCLEOTIDE SEQUENCE [LARGE SCALE GENOMIC DNA]</scope>
    <source>
        <strain evidence="11 12">XC_2019</strain>
        <tissue evidence="11">Muscle</tissue>
    </source>
</reference>
<feature type="domain" description="Ion transport" evidence="10">
    <location>
        <begin position="47"/>
        <end position="202"/>
    </location>
</feature>
<dbReference type="InterPro" id="IPR002153">
    <property type="entry name" value="TRPC_channel"/>
</dbReference>
<comment type="subcellular location">
    <subcellularLocation>
        <location evidence="1">Membrane</location>
        <topology evidence="1">Multi-pass membrane protein</topology>
    </subcellularLocation>
</comment>
<evidence type="ECO:0000256" key="7">
    <source>
        <dbReference type="ARBA" id="ARBA00023303"/>
    </source>
</evidence>
<proteinExistence type="predicted"/>
<evidence type="ECO:0000256" key="5">
    <source>
        <dbReference type="ARBA" id="ARBA00023065"/>
    </source>
</evidence>
<keyword evidence="12" id="KW-1185">Reference proteome</keyword>
<feature type="signal peptide" evidence="9">
    <location>
        <begin position="1"/>
        <end position="21"/>
    </location>
</feature>
<accession>A0ABV0QZG6</accession>
<keyword evidence="9" id="KW-0732">Signal</keyword>
<feature type="chain" id="PRO_5046553449" evidence="9">
    <location>
        <begin position="22"/>
        <end position="216"/>
    </location>
</feature>
<protein>
    <submittedName>
        <fullName evidence="11">Short transient receptor putative channel 7</fullName>
    </submittedName>
</protein>
<keyword evidence="3 8" id="KW-0812">Transmembrane</keyword>
<dbReference type="InterPro" id="IPR005821">
    <property type="entry name" value="Ion_trans_dom"/>
</dbReference>
<dbReference type="Proteomes" id="UP001434883">
    <property type="component" value="Unassembled WGS sequence"/>
</dbReference>
<evidence type="ECO:0000256" key="9">
    <source>
        <dbReference type="SAM" id="SignalP"/>
    </source>
</evidence>
<evidence type="ECO:0000259" key="10">
    <source>
        <dbReference type="Pfam" id="PF00520"/>
    </source>
</evidence>
<gene>
    <name evidence="11" type="primary">TRPC7_2</name>
    <name evidence="11" type="ORF">XENOCAPTIV_008701</name>
</gene>
<name>A0ABV0QZG6_9TELE</name>
<feature type="transmembrane region" description="Helical" evidence="8">
    <location>
        <begin position="81"/>
        <end position="103"/>
    </location>
</feature>
<evidence type="ECO:0000256" key="8">
    <source>
        <dbReference type="SAM" id="Phobius"/>
    </source>
</evidence>
<evidence type="ECO:0000256" key="3">
    <source>
        <dbReference type="ARBA" id="ARBA00022692"/>
    </source>
</evidence>
<keyword evidence="2" id="KW-0813">Transport</keyword>
<keyword evidence="6 8" id="KW-0472">Membrane</keyword>
<keyword evidence="11" id="KW-0675">Receptor</keyword>
<comment type="caution">
    <text evidence="11">The sequence shown here is derived from an EMBL/GenBank/DDBJ whole genome shotgun (WGS) entry which is preliminary data.</text>
</comment>
<keyword evidence="4 8" id="KW-1133">Transmembrane helix</keyword>
<evidence type="ECO:0000313" key="11">
    <source>
        <dbReference type="EMBL" id="MEQ2201176.1"/>
    </source>
</evidence>
<organism evidence="11 12">
    <name type="scientific">Xenoophorus captivus</name>
    <dbReference type="NCBI Taxonomy" id="1517983"/>
    <lineage>
        <taxon>Eukaryota</taxon>
        <taxon>Metazoa</taxon>
        <taxon>Chordata</taxon>
        <taxon>Craniata</taxon>
        <taxon>Vertebrata</taxon>
        <taxon>Euteleostomi</taxon>
        <taxon>Actinopterygii</taxon>
        <taxon>Neopterygii</taxon>
        <taxon>Teleostei</taxon>
        <taxon>Neoteleostei</taxon>
        <taxon>Acanthomorphata</taxon>
        <taxon>Ovalentaria</taxon>
        <taxon>Atherinomorphae</taxon>
        <taxon>Cyprinodontiformes</taxon>
        <taxon>Goodeidae</taxon>
        <taxon>Xenoophorus</taxon>
    </lineage>
</organism>
<evidence type="ECO:0000313" key="12">
    <source>
        <dbReference type="Proteomes" id="UP001434883"/>
    </source>
</evidence>
<feature type="transmembrane region" description="Helical" evidence="8">
    <location>
        <begin position="180"/>
        <end position="202"/>
    </location>
</feature>
<evidence type="ECO:0000256" key="1">
    <source>
        <dbReference type="ARBA" id="ARBA00004141"/>
    </source>
</evidence>
<feature type="transmembrane region" description="Helical" evidence="8">
    <location>
        <begin position="143"/>
        <end position="160"/>
    </location>
</feature>
<keyword evidence="7" id="KW-0407">Ion channel</keyword>